<dbReference type="EMBL" id="JAAVJR010000294">
    <property type="protein sequence ID" value="NJW54569.1"/>
    <property type="molecule type" value="Genomic_DNA"/>
</dbReference>
<feature type="domain" description="Phosphoribosylglycinamide synthetase C-domain" evidence="4">
    <location>
        <begin position="39"/>
        <end position="129"/>
    </location>
</feature>
<dbReference type="Pfam" id="PF02843">
    <property type="entry name" value="GARS_C"/>
    <property type="match status" value="1"/>
</dbReference>
<name>A0ABX1D4J0_9FLAO</name>
<proteinExistence type="inferred from homology"/>
<keyword evidence="6" id="KW-1185">Reference proteome</keyword>
<reference evidence="5 6" key="1">
    <citation type="submission" date="2020-03" db="EMBL/GenBank/DDBJ databases">
        <title>Salinimicrobium sp. nov, isolated from SCS.</title>
        <authorList>
            <person name="Cao W.R."/>
        </authorList>
    </citation>
    <scope>NUCLEOTIDE SEQUENCE [LARGE SCALE GENOMIC DNA]</scope>
    <source>
        <strain evidence="6">J15B91</strain>
    </source>
</reference>
<dbReference type="InterPro" id="IPR011054">
    <property type="entry name" value="Rudment_hybrid_motif"/>
</dbReference>
<organism evidence="5 6">
    <name type="scientific">Salinimicrobium oceani</name>
    <dbReference type="NCBI Taxonomy" id="2722702"/>
    <lineage>
        <taxon>Bacteria</taxon>
        <taxon>Pseudomonadati</taxon>
        <taxon>Bacteroidota</taxon>
        <taxon>Flavobacteriia</taxon>
        <taxon>Flavobacteriales</taxon>
        <taxon>Flavobacteriaceae</taxon>
        <taxon>Salinimicrobium</taxon>
    </lineage>
</organism>
<gene>
    <name evidence="5" type="ORF">HC175_16785</name>
</gene>
<evidence type="ECO:0000313" key="5">
    <source>
        <dbReference type="EMBL" id="NJW54569.1"/>
    </source>
</evidence>
<evidence type="ECO:0000256" key="1">
    <source>
        <dbReference type="ARBA" id="ARBA00038345"/>
    </source>
</evidence>
<comment type="caution">
    <text evidence="5">The sequence shown here is derived from an EMBL/GenBank/DDBJ whole genome shotgun (WGS) entry which is preliminary data.</text>
</comment>
<keyword evidence="5" id="KW-0436">Ligase</keyword>
<dbReference type="Proteomes" id="UP000703674">
    <property type="component" value="Unassembled WGS sequence"/>
</dbReference>
<evidence type="ECO:0000259" key="4">
    <source>
        <dbReference type="SMART" id="SM01210"/>
    </source>
</evidence>
<protein>
    <recommendedName>
        <fullName evidence="2">Glycinamide ribonucleotide synthetase</fullName>
    </recommendedName>
    <alternativeName>
        <fullName evidence="3">Phosphoribosylglycinamide synthetase</fullName>
    </alternativeName>
</protein>
<dbReference type="InterPro" id="IPR020560">
    <property type="entry name" value="PRibGlycinamide_synth_C-dom"/>
</dbReference>
<sequence length="129" mass="14355">GDPETEVVLPRIETDLVEVFQKTASGKLNEVELQVKKESAATLVLVSGGYPEDYEKGKEITGLEKVEDSIVFHAGTKEEHGKTLTNGGRVLAITSFGSDFKEAIKKSYQNAEKLHFDKMYFRKDIGFDL</sequence>
<dbReference type="Gene3D" id="3.90.600.10">
    <property type="entry name" value="Phosphoribosylglycinamide synthetase, C-terminal domain"/>
    <property type="match status" value="1"/>
</dbReference>
<comment type="similarity">
    <text evidence="1">Belongs to the GARS family.</text>
</comment>
<dbReference type="SMART" id="SM01210">
    <property type="entry name" value="GARS_C"/>
    <property type="match status" value="1"/>
</dbReference>
<evidence type="ECO:0000256" key="3">
    <source>
        <dbReference type="ARBA" id="ARBA00042864"/>
    </source>
</evidence>
<dbReference type="PANTHER" id="PTHR43472:SF1">
    <property type="entry name" value="PHOSPHORIBOSYLAMINE--GLYCINE LIGASE, CHLOROPLASTIC"/>
    <property type="match status" value="1"/>
</dbReference>
<dbReference type="InterPro" id="IPR037123">
    <property type="entry name" value="PRibGlycinamide_synth_C_sf"/>
</dbReference>
<dbReference type="RefSeq" id="WP_317172344.1">
    <property type="nucleotide sequence ID" value="NZ_JAAVJR010000294.1"/>
</dbReference>
<evidence type="ECO:0000313" key="6">
    <source>
        <dbReference type="Proteomes" id="UP000703674"/>
    </source>
</evidence>
<dbReference type="SUPFAM" id="SSF51246">
    <property type="entry name" value="Rudiment single hybrid motif"/>
    <property type="match status" value="1"/>
</dbReference>
<dbReference type="Gene3D" id="3.30.470.20">
    <property type="entry name" value="ATP-grasp fold, B domain"/>
    <property type="match status" value="1"/>
</dbReference>
<dbReference type="PANTHER" id="PTHR43472">
    <property type="entry name" value="PHOSPHORIBOSYLAMINE--GLYCINE LIGASE"/>
    <property type="match status" value="1"/>
</dbReference>
<dbReference type="InterPro" id="IPR000115">
    <property type="entry name" value="PRibGlycinamide_synth"/>
</dbReference>
<accession>A0ABX1D4J0</accession>
<dbReference type="GO" id="GO:0004637">
    <property type="term" value="F:phosphoribosylamine-glycine ligase activity"/>
    <property type="evidence" value="ECO:0007669"/>
    <property type="project" value="UniProtKB-EC"/>
</dbReference>
<evidence type="ECO:0000256" key="2">
    <source>
        <dbReference type="ARBA" id="ARBA00042242"/>
    </source>
</evidence>
<feature type="non-terminal residue" evidence="5">
    <location>
        <position position="1"/>
    </location>
</feature>